<accession>A0ACC0VU54</accession>
<keyword evidence="2" id="KW-1185">Reference proteome</keyword>
<sequence>MAVYLATCIIIEIDQASECGPTEIIFMNEAHHLLFLVQADVRMRHTAYPVNVNPDLRYERIRKHRAKVLTPTFDKNLRYASSIFVRHL</sequence>
<protein>
    <submittedName>
        <fullName evidence="1">Uncharacterized protein</fullName>
    </submittedName>
</protein>
<evidence type="ECO:0000313" key="2">
    <source>
        <dbReference type="Proteomes" id="UP001163321"/>
    </source>
</evidence>
<comment type="caution">
    <text evidence="1">The sequence shown here is derived from an EMBL/GenBank/DDBJ whole genome shotgun (WGS) entry which is preliminary data.</text>
</comment>
<evidence type="ECO:0000313" key="1">
    <source>
        <dbReference type="EMBL" id="KAI9909812.1"/>
    </source>
</evidence>
<dbReference type="Proteomes" id="UP001163321">
    <property type="component" value="Chromosome 6"/>
</dbReference>
<gene>
    <name evidence="1" type="ORF">PsorP6_010641</name>
</gene>
<proteinExistence type="predicted"/>
<dbReference type="EMBL" id="CM047585">
    <property type="protein sequence ID" value="KAI9909812.1"/>
    <property type="molecule type" value="Genomic_DNA"/>
</dbReference>
<name>A0ACC0VU54_9STRA</name>
<reference evidence="1 2" key="1">
    <citation type="journal article" date="2022" name="bioRxiv">
        <title>The genome of the oomycete Peronosclerospora sorghi, a cosmopolitan pathogen of maize and sorghum, is inflated with dispersed pseudogenes.</title>
        <authorList>
            <person name="Fletcher K."/>
            <person name="Martin F."/>
            <person name="Isakeit T."/>
            <person name="Cavanaugh K."/>
            <person name="Magill C."/>
            <person name="Michelmore R."/>
        </authorList>
    </citation>
    <scope>NUCLEOTIDE SEQUENCE [LARGE SCALE GENOMIC DNA]</scope>
    <source>
        <strain evidence="1">P6</strain>
    </source>
</reference>
<organism evidence="1 2">
    <name type="scientific">Peronosclerospora sorghi</name>
    <dbReference type="NCBI Taxonomy" id="230839"/>
    <lineage>
        <taxon>Eukaryota</taxon>
        <taxon>Sar</taxon>
        <taxon>Stramenopiles</taxon>
        <taxon>Oomycota</taxon>
        <taxon>Peronosporomycetes</taxon>
        <taxon>Peronosporales</taxon>
        <taxon>Peronosporaceae</taxon>
        <taxon>Peronosclerospora</taxon>
    </lineage>
</organism>